<feature type="domain" description="HTH luxR-type" evidence="4">
    <location>
        <begin position="16"/>
        <end position="81"/>
    </location>
</feature>
<dbReference type="SUPFAM" id="SSF46894">
    <property type="entry name" value="C-terminal effector domain of the bipartite response regulators"/>
    <property type="match status" value="1"/>
</dbReference>
<reference evidence="5 6" key="2">
    <citation type="submission" date="2020-03" db="EMBL/GenBank/DDBJ databases">
        <authorList>
            <person name="Ichikawa N."/>
            <person name="Kimura A."/>
            <person name="Kitahashi Y."/>
            <person name="Uohara A."/>
        </authorList>
    </citation>
    <scope>NUCLEOTIDE SEQUENCE [LARGE SCALE GENOMIC DNA]</scope>
    <source>
        <strain evidence="5 6">NBRC 108639</strain>
    </source>
</reference>
<dbReference type="InterPro" id="IPR016032">
    <property type="entry name" value="Sig_transdc_resp-reg_C-effctor"/>
</dbReference>
<sequence>MISLLNGGVMTRQAAARERIAALTAREREVLALVGTGLSNAEIGERLFLVEGTVKVYVSTMLSRLGLKNRVQAAVLAYQAGLVEE</sequence>
<comment type="caution">
    <text evidence="5">The sequence shown here is derived from an EMBL/GenBank/DDBJ whole genome shotgun (WGS) entry which is preliminary data.</text>
</comment>
<dbReference type="PANTHER" id="PTHR44688">
    <property type="entry name" value="DNA-BINDING TRANSCRIPTIONAL ACTIVATOR DEVR_DOSR"/>
    <property type="match status" value="1"/>
</dbReference>
<dbReference type="CDD" id="cd06170">
    <property type="entry name" value="LuxR_C_like"/>
    <property type="match status" value="1"/>
</dbReference>
<dbReference type="Gene3D" id="1.10.10.10">
    <property type="entry name" value="Winged helix-like DNA-binding domain superfamily/Winged helix DNA-binding domain"/>
    <property type="match status" value="1"/>
</dbReference>
<keyword evidence="3" id="KW-0804">Transcription</keyword>
<name>A0A6V8KF87_9ACTN</name>
<evidence type="ECO:0000313" key="6">
    <source>
        <dbReference type="Proteomes" id="UP000482800"/>
    </source>
</evidence>
<evidence type="ECO:0000256" key="3">
    <source>
        <dbReference type="ARBA" id="ARBA00023163"/>
    </source>
</evidence>
<reference evidence="5 6" key="1">
    <citation type="submission" date="2020-03" db="EMBL/GenBank/DDBJ databases">
        <title>Whole genome shotgun sequence of Phytohabitans houttuyneae NBRC 108639.</title>
        <authorList>
            <person name="Komaki H."/>
            <person name="Tamura T."/>
        </authorList>
    </citation>
    <scope>NUCLEOTIDE SEQUENCE [LARGE SCALE GENOMIC DNA]</scope>
    <source>
        <strain evidence="5 6">NBRC 108639</strain>
    </source>
</reference>
<dbReference type="InterPro" id="IPR036388">
    <property type="entry name" value="WH-like_DNA-bd_sf"/>
</dbReference>
<dbReference type="InterPro" id="IPR000792">
    <property type="entry name" value="Tscrpt_reg_LuxR_C"/>
</dbReference>
<keyword evidence="2" id="KW-0238">DNA-binding</keyword>
<dbReference type="SMART" id="SM00421">
    <property type="entry name" value="HTH_LUXR"/>
    <property type="match status" value="1"/>
</dbReference>
<dbReference type="EMBL" id="BLPF01000002">
    <property type="protein sequence ID" value="GFJ81028.1"/>
    <property type="molecule type" value="Genomic_DNA"/>
</dbReference>
<dbReference type="Proteomes" id="UP000482800">
    <property type="component" value="Unassembled WGS sequence"/>
</dbReference>
<dbReference type="PROSITE" id="PS50043">
    <property type="entry name" value="HTH_LUXR_2"/>
    <property type="match status" value="1"/>
</dbReference>
<organism evidence="5 6">
    <name type="scientific">Phytohabitans houttuyneae</name>
    <dbReference type="NCBI Taxonomy" id="1076126"/>
    <lineage>
        <taxon>Bacteria</taxon>
        <taxon>Bacillati</taxon>
        <taxon>Actinomycetota</taxon>
        <taxon>Actinomycetes</taxon>
        <taxon>Micromonosporales</taxon>
        <taxon>Micromonosporaceae</taxon>
    </lineage>
</organism>
<accession>A0A6V8KF87</accession>
<gene>
    <name evidence="5" type="ORF">Phou_052080</name>
</gene>
<dbReference type="PANTHER" id="PTHR44688:SF16">
    <property type="entry name" value="DNA-BINDING TRANSCRIPTIONAL ACTIVATOR DEVR_DOSR"/>
    <property type="match status" value="1"/>
</dbReference>
<dbReference type="GO" id="GO:0006355">
    <property type="term" value="P:regulation of DNA-templated transcription"/>
    <property type="evidence" value="ECO:0007669"/>
    <property type="project" value="InterPro"/>
</dbReference>
<dbReference type="Pfam" id="PF00196">
    <property type="entry name" value="GerE"/>
    <property type="match status" value="1"/>
</dbReference>
<keyword evidence="6" id="KW-1185">Reference proteome</keyword>
<evidence type="ECO:0000256" key="2">
    <source>
        <dbReference type="ARBA" id="ARBA00023125"/>
    </source>
</evidence>
<proteinExistence type="predicted"/>
<evidence type="ECO:0000256" key="1">
    <source>
        <dbReference type="ARBA" id="ARBA00023015"/>
    </source>
</evidence>
<evidence type="ECO:0000259" key="4">
    <source>
        <dbReference type="PROSITE" id="PS50043"/>
    </source>
</evidence>
<dbReference type="AlphaFoldDB" id="A0A6V8KF87"/>
<dbReference type="GO" id="GO:0003677">
    <property type="term" value="F:DNA binding"/>
    <property type="evidence" value="ECO:0007669"/>
    <property type="project" value="UniProtKB-KW"/>
</dbReference>
<evidence type="ECO:0000313" key="5">
    <source>
        <dbReference type="EMBL" id="GFJ81028.1"/>
    </source>
</evidence>
<protein>
    <recommendedName>
        <fullName evidence="4">HTH luxR-type domain-containing protein</fullName>
    </recommendedName>
</protein>
<keyword evidence="1" id="KW-0805">Transcription regulation</keyword>
<dbReference type="PRINTS" id="PR00038">
    <property type="entry name" value="HTHLUXR"/>
</dbReference>